<evidence type="ECO:0000313" key="3">
    <source>
        <dbReference type="EMBL" id="KFE58461.1"/>
    </source>
</evidence>
<dbReference type="Pfam" id="PF05901">
    <property type="entry name" value="Excalibur"/>
    <property type="match status" value="1"/>
</dbReference>
<dbReference type="InterPro" id="IPR008613">
    <property type="entry name" value="Excalibur_Ca-bd_domain"/>
</dbReference>
<dbReference type="EMBL" id="JMCB01000040">
    <property type="protein sequence ID" value="KFE58461.1"/>
    <property type="molecule type" value="Genomic_DNA"/>
</dbReference>
<evidence type="ECO:0000259" key="2">
    <source>
        <dbReference type="Pfam" id="PF05901"/>
    </source>
</evidence>
<evidence type="ECO:0000313" key="4">
    <source>
        <dbReference type="EMBL" id="KFE60699.1"/>
    </source>
</evidence>
<protein>
    <recommendedName>
        <fullName evidence="2">Excalibur calcium-binding domain-containing protein</fullName>
    </recommendedName>
</protein>
<proteinExistence type="predicted"/>
<dbReference type="EMBL" id="JMCB01000029">
    <property type="protein sequence ID" value="KFE60699.1"/>
    <property type="molecule type" value="Genomic_DNA"/>
</dbReference>
<evidence type="ECO:0000256" key="1">
    <source>
        <dbReference type="SAM" id="MobiDB-lite"/>
    </source>
</evidence>
<dbReference type="AlphaFoldDB" id="A0A085VSP8"/>
<gene>
    <name evidence="4" type="ORF">DB31_4881</name>
    <name evidence="3" type="ORF">DB31_6727</name>
</gene>
<keyword evidence="5" id="KW-1185">Reference proteome</keyword>
<dbReference type="Proteomes" id="UP000028725">
    <property type="component" value="Unassembled WGS sequence"/>
</dbReference>
<reference evidence="3 5" key="1">
    <citation type="submission" date="2014-04" db="EMBL/GenBank/DDBJ databases">
        <title>Genome assembly of Hyalangium minutum DSM 14724.</title>
        <authorList>
            <person name="Sharma G."/>
            <person name="Subramanian S."/>
        </authorList>
    </citation>
    <scope>NUCLEOTIDE SEQUENCE [LARGE SCALE GENOMIC DNA]</scope>
    <source>
        <strain evidence="3 5">DSM 14724</strain>
    </source>
</reference>
<dbReference type="RefSeq" id="WP_169787169.1">
    <property type="nucleotide sequence ID" value="NZ_JMCB01000029.1"/>
</dbReference>
<feature type="domain" description="Excalibur calcium-binding" evidence="2">
    <location>
        <begin position="8"/>
        <end position="19"/>
    </location>
</feature>
<evidence type="ECO:0000313" key="5">
    <source>
        <dbReference type="Proteomes" id="UP000028725"/>
    </source>
</evidence>
<name>A0A085VSP8_9BACT</name>
<feature type="region of interest" description="Disordered" evidence="1">
    <location>
        <begin position="1"/>
        <end position="23"/>
    </location>
</feature>
<organism evidence="3 5">
    <name type="scientific">Hyalangium minutum</name>
    <dbReference type="NCBI Taxonomy" id="394096"/>
    <lineage>
        <taxon>Bacteria</taxon>
        <taxon>Pseudomonadati</taxon>
        <taxon>Myxococcota</taxon>
        <taxon>Myxococcia</taxon>
        <taxon>Myxococcales</taxon>
        <taxon>Cystobacterineae</taxon>
        <taxon>Archangiaceae</taxon>
        <taxon>Hyalangium</taxon>
    </lineage>
</organism>
<comment type="caution">
    <text evidence="3">The sequence shown here is derived from an EMBL/GenBank/DDBJ whole genome shotgun (WGS) entry which is preliminary data.</text>
</comment>
<accession>A0A085VSP8</accession>
<sequence>MCTTAPNNLDGDNDGIACESNPAPFDRYKVLRPTATAAPKRALQGMR</sequence>